<proteinExistence type="predicted"/>
<organism evidence="2">
    <name type="scientific">marine metagenome</name>
    <dbReference type="NCBI Taxonomy" id="408172"/>
    <lineage>
        <taxon>unclassified sequences</taxon>
        <taxon>metagenomes</taxon>
        <taxon>ecological metagenomes</taxon>
    </lineage>
</organism>
<feature type="non-terminal residue" evidence="2">
    <location>
        <position position="116"/>
    </location>
</feature>
<name>A0A382CT83_9ZZZZ</name>
<evidence type="ECO:0000313" key="2">
    <source>
        <dbReference type="EMBL" id="SVB28487.1"/>
    </source>
</evidence>
<dbReference type="AlphaFoldDB" id="A0A382CT83"/>
<gene>
    <name evidence="2" type="ORF">METZ01_LOCUS181341</name>
</gene>
<feature type="non-terminal residue" evidence="2">
    <location>
        <position position="1"/>
    </location>
</feature>
<dbReference type="EMBL" id="UINC01035684">
    <property type="protein sequence ID" value="SVB28487.1"/>
    <property type="molecule type" value="Genomic_DNA"/>
</dbReference>
<feature type="region of interest" description="Disordered" evidence="1">
    <location>
        <begin position="1"/>
        <end position="37"/>
    </location>
</feature>
<protein>
    <submittedName>
        <fullName evidence="2">Uncharacterized protein</fullName>
    </submittedName>
</protein>
<evidence type="ECO:0000256" key="1">
    <source>
        <dbReference type="SAM" id="MobiDB-lite"/>
    </source>
</evidence>
<reference evidence="2" key="1">
    <citation type="submission" date="2018-05" db="EMBL/GenBank/DDBJ databases">
        <authorList>
            <person name="Lanie J.A."/>
            <person name="Ng W.-L."/>
            <person name="Kazmierczak K.M."/>
            <person name="Andrzejewski T.M."/>
            <person name="Davidsen T.M."/>
            <person name="Wayne K.J."/>
            <person name="Tettelin H."/>
            <person name="Glass J.I."/>
            <person name="Rusch D."/>
            <person name="Podicherti R."/>
            <person name="Tsui H.-C.T."/>
            <person name="Winkler M.E."/>
        </authorList>
    </citation>
    <scope>NUCLEOTIDE SEQUENCE</scope>
</reference>
<feature type="region of interest" description="Disordered" evidence="1">
    <location>
        <begin position="77"/>
        <end position="116"/>
    </location>
</feature>
<accession>A0A382CT83</accession>
<sequence length="116" mass="12448">VSQASLSRVCVSENPSITKAESDSKRLSGQPVGAAGSGRIRGAAWQYPLRAGNHGRDLACAEYRPWHARAYSTWPLGGGRGLGGRASRSRNSSVATGLYRPSRRRESPRGRSRIGI</sequence>